<evidence type="ECO:0000313" key="13">
    <source>
        <dbReference type="Proteomes" id="UP000265716"/>
    </source>
</evidence>
<evidence type="ECO:0000256" key="5">
    <source>
        <dbReference type="ARBA" id="ARBA00023049"/>
    </source>
</evidence>
<dbReference type="PANTHER" id="PTHR22726">
    <property type="entry name" value="METALLOENDOPEPTIDASE OMA1"/>
    <property type="match status" value="1"/>
</dbReference>
<evidence type="ECO:0000313" key="14">
    <source>
        <dbReference type="Proteomes" id="UP000266196"/>
    </source>
</evidence>
<gene>
    <name evidence="8" type="ORF">DYB25_001619</name>
    <name evidence="11" type="ORF">DYB26_006167</name>
    <name evidence="12" type="ORF">DYB28_011248</name>
    <name evidence="10" type="ORF">DYB31_007157</name>
    <name evidence="9" type="ORF">DYB38_010609</name>
</gene>
<evidence type="ECO:0000313" key="9">
    <source>
        <dbReference type="EMBL" id="RHY75426.1"/>
    </source>
</evidence>
<feature type="domain" description="Peptidase M48" evidence="7">
    <location>
        <begin position="62"/>
        <end position="249"/>
    </location>
</feature>
<name>A0A397BZU6_APHAT</name>
<dbReference type="Proteomes" id="UP000286510">
    <property type="component" value="Unassembled WGS sequence"/>
</dbReference>
<evidence type="ECO:0000313" key="11">
    <source>
        <dbReference type="EMBL" id="RHZ39148.1"/>
    </source>
</evidence>
<keyword evidence="4 6" id="KW-0862">Zinc</keyword>
<dbReference type="GO" id="GO:0005743">
    <property type="term" value="C:mitochondrial inner membrane"/>
    <property type="evidence" value="ECO:0007669"/>
    <property type="project" value="TreeGrafter"/>
</dbReference>
<dbReference type="GO" id="GO:0006515">
    <property type="term" value="P:protein quality control for misfolded or incompletely synthesized proteins"/>
    <property type="evidence" value="ECO:0007669"/>
    <property type="project" value="TreeGrafter"/>
</dbReference>
<dbReference type="Gene3D" id="3.30.2010.10">
    <property type="entry name" value="Metalloproteases ('zincins'), catalytic domain"/>
    <property type="match status" value="1"/>
</dbReference>
<organism evidence="8 15">
    <name type="scientific">Aphanomyces astaci</name>
    <name type="common">Crayfish plague agent</name>
    <dbReference type="NCBI Taxonomy" id="112090"/>
    <lineage>
        <taxon>Eukaryota</taxon>
        <taxon>Sar</taxon>
        <taxon>Stramenopiles</taxon>
        <taxon>Oomycota</taxon>
        <taxon>Saprolegniomycetes</taxon>
        <taxon>Saprolegniales</taxon>
        <taxon>Verrucalvaceae</taxon>
        <taxon>Aphanomyces</taxon>
    </lineage>
</organism>
<evidence type="ECO:0000256" key="2">
    <source>
        <dbReference type="ARBA" id="ARBA00022723"/>
    </source>
</evidence>
<evidence type="ECO:0000313" key="15">
    <source>
        <dbReference type="Proteomes" id="UP000266239"/>
    </source>
</evidence>
<reference evidence="13 14" key="2">
    <citation type="submission" date="2018-08" db="EMBL/GenBank/DDBJ databases">
        <title>Aphanomyces genome sequencing and annotation.</title>
        <authorList>
            <person name="Minardi D."/>
            <person name="Oidtmann B."/>
            <person name="Van Der Giezen M."/>
            <person name="Studholme D.J."/>
        </authorList>
    </citation>
    <scope>NUCLEOTIDE SEQUENCE [LARGE SCALE GENOMIC DNA]</scope>
    <source>
        <strain evidence="10 14">197901</strain>
        <strain evidence="11 17">FDL457</strain>
        <strain evidence="9 13">SA</strain>
        <strain evidence="8 15">Yx</strain>
    </source>
</reference>
<dbReference type="Pfam" id="PF01435">
    <property type="entry name" value="Peptidase_M48"/>
    <property type="match status" value="1"/>
</dbReference>
<dbReference type="PANTHER" id="PTHR22726:SF18">
    <property type="entry name" value="PEPTIDASE M48 DOMAIN-CONTAINING PROTEIN"/>
    <property type="match status" value="1"/>
</dbReference>
<accession>A0A397BZU6</accession>
<dbReference type="GO" id="GO:0004222">
    <property type="term" value="F:metalloendopeptidase activity"/>
    <property type="evidence" value="ECO:0007669"/>
    <property type="project" value="InterPro"/>
</dbReference>
<comment type="cofactor">
    <cofactor evidence="6">
        <name>Zn(2+)</name>
        <dbReference type="ChEBI" id="CHEBI:29105"/>
    </cofactor>
    <text evidence="6">Binds 1 zinc ion per subunit.</text>
</comment>
<dbReference type="Proteomes" id="UP000265716">
    <property type="component" value="Unassembled WGS sequence"/>
</dbReference>
<dbReference type="EMBL" id="QUTE01023392">
    <property type="protein sequence ID" value="RHY80443.1"/>
    <property type="molecule type" value="Genomic_DNA"/>
</dbReference>
<dbReference type="AlphaFoldDB" id="A0A397BZU6"/>
<evidence type="ECO:0000313" key="10">
    <source>
        <dbReference type="EMBL" id="RHY80443.1"/>
    </source>
</evidence>
<evidence type="ECO:0000259" key="7">
    <source>
        <dbReference type="Pfam" id="PF01435"/>
    </source>
</evidence>
<dbReference type="GO" id="GO:0034982">
    <property type="term" value="P:mitochondrial protein processing"/>
    <property type="evidence" value="ECO:0007669"/>
    <property type="project" value="TreeGrafter"/>
</dbReference>
<dbReference type="VEuPathDB" id="FungiDB:H257_10048"/>
<dbReference type="GO" id="GO:0046872">
    <property type="term" value="F:metal ion binding"/>
    <property type="evidence" value="ECO:0007669"/>
    <property type="project" value="UniProtKB-KW"/>
</dbReference>
<dbReference type="Proteomes" id="UP000266239">
    <property type="component" value="Unassembled WGS sequence"/>
</dbReference>
<protein>
    <recommendedName>
        <fullName evidence="7">Peptidase M48 domain-containing protein</fullName>
    </recommendedName>
</protein>
<keyword evidence="3 6" id="KW-0378">Hydrolase</keyword>
<evidence type="ECO:0000313" key="16">
    <source>
        <dbReference type="Proteomes" id="UP000275652"/>
    </source>
</evidence>
<dbReference type="EMBL" id="QUTC01001996">
    <property type="protein sequence ID" value="RHY75426.1"/>
    <property type="molecule type" value="Genomic_DNA"/>
</dbReference>
<evidence type="ECO:0000313" key="17">
    <source>
        <dbReference type="Proteomes" id="UP000286510"/>
    </source>
</evidence>
<dbReference type="EMBL" id="QUTI01027458">
    <property type="protein sequence ID" value="RLO05177.1"/>
    <property type="molecule type" value="Genomic_DNA"/>
</dbReference>
<sequence length="342" mass="37580">MPISNRSHFVFLSHDDEQALADEAVANILAEEGNMCLKRGDPVYDAVLEVTQHLAAICEDQHLSSSSTSFTLHVIDSPIANVFFVPNGTIFVYTGILPIAKTYGDLACVLGHEMPHAMAHHSAEKIGYFDLVLVLYEFLRGVSDGTSDVGGRGWKAALMEFLLVTVFQVPLAFSRRMEGEADRMGMVLAARTGYDPREGSPLWKRMMDATMETPPSRESGLHVAAPEAFLGDLLSNNPSSQSRMHDLYEYATTILWEFQFATDKLAFAQVMRDSTALLPLISTAEKRVVTNDEGQAVDPGWEFKSELARRCACLMGGDKGHAIRALLEEVGLDGAQLDSFDT</sequence>
<evidence type="ECO:0000313" key="8">
    <source>
        <dbReference type="EMBL" id="RHY34721.1"/>
    </source>
</evidence>
<dbReference type="CDD" id="cd07331">
    <property type="entry name" value="M48C_Oma1_like"/>
    <property type="match status" value="1"/>
</dbReference>
<keyword evidence="2" id="KW-0479">Metal-binding</keyword>
<dbReference type="EMBL" id="QUTF01007951">
    <property type="protein sequence ID" value="RHZ39148.1"/>
    <property type="molecule type" value="Genomic_DNA"/>
</dbReference>
<keyword evidence="1 6" id="KW-0645">Protease</keyword>
<evidence type="ECO:0000256" key="3">
    <source>
        <dbReference type="ARBA" id="ARBA00022801"/>
    </source>
</evidence>
<dbReference type="VEuPathDB" id="FungiDB:H257_10049"/>
<reference evidence="12 16" key="1">
    <citation type="journal article" date="2018" name="J. Invertebr. Pathol.">
        <title>New genotyping method for the causative agent of crayfish plague (Aphanomyces astaci) based on whole genome data.</title>
        <authorList>
            <person name="Minardi D."/>
            <person name="Studholme D.J."/>
            <person name="van der Giezen M."/>
            <person name="Pretto T."/>
            <person name="Oidtmann B."/>
        </authorList>
    </citation>
    <scope>NUCLEOTIDE SEQUENCE [LARGE SCALE GENOMIC DNA]</scope>
    <source>
        <strain evidence="12 16">KB13</strain>
    </source>
</reference>
<evidence type="ECO:0000256" key="1">
    <source>
        <dbReference type="ARBA" id="ARBA00022670"/>
    </source>
</evidence>
<dbReference type="Proteomes" id="UP000266196">
    <property type="component" value="Unassembled WGS sequence"/>
</dbReference>
<dbReference type="InterPro" id="IPR051156">
    <property type="entry name" value="Mito/Outer_Membr_Metalloprot"/>
</dbReference>
<evidence type="ECO:0000313" key="12">
    <source>
        <dbReference type="EMBL" id="RLO05177.1"/>
    </source>
</evidence>
<proteinExistence type="inferred from homology"/>
<evidence type="ECO:0000256" key="4">
    <source>
        <dbReference type="ARBA" id="ARBA00022833"/>
    </source>
</evidence>
<dbReference type="InterPro" id="IPR001915">
    <property type="entry name" value="Peptidase_M48"/>
</dbReference>
<comment type="caution">
    <text evidence="8">The sequence shown here is derived from an EMBL/GenBank/DDBJ whole genome shotgun (WGS) entry which is preliminary data.</text>
</comment>
<evidence type="ECO:0000256" key="6">
    <source>
        <dbReference type="RuleBase" id="RU003983"/>
    </source>
</evidence>
<dbReference type="Proteomes" id="UP000275652">
    <property type="component" value="Unassembled WGS sequence"/>
</dbReference>
<keyword evidence="5 6" id="KW-0482">Metalloprotease</keyword>
<dbReference type="EMBL" id="QUTA01001303">
    <property type="protein sequence ID" value="RHY34721.1"/>
    <property type="molecule type" value="Genomic_DNA"/>
</dbReference>
<comment type="similarity">
    <text evidence="6">Belongs to the peptidase M48 family.</text>
</comment>